<protein>
    <submittedName>
        <fullName evidence="1">Uncharacterized protein</fullName>
    </submittedName>
</protein>
<dbReference type="AlphaFoldDB" id="A0A2U8T1H6"/>
<geneLocation type="plasmid" evidence="1">
    <name>pKPN-QL24</name>
</geneLocation>
<proteinExistence type="predicted"/>
<evidence type="ECO:0000313" key="1">
    <source>
        <dbReference type="EMBL" id="AWM64085.1"/>
    </source>
</evidence>
<organism evidence="1">
    <name type="scientific">Klebsiella pneumoniae</name>
    <dbReference type="NCBI Taxonomy" id="573"/>
    <lineage>
        <taxon>Bacteria</taxon>
        <taxon>Pseudomonadati</taxon>
        <taxon>Pseudomonadota</taxon>
        <taxon>Gammaproteobacteria</taxon>
        <taxon>Enterobacterales</taxon>
        <taxon>Enterobacteriaceae</taxon>
        <taxon>Klebsiella/Raoultella group</taxon>
        <taxon>Klebsiella</taxon>
        <taxon>Klebsiella pneumoniae complex</taxon>
    </lineage>
</organism>
<sequence length="42" mass="5045">MRKVIWLTIKAAPKKWTIPQRDWGMAMSRFNIEFGDRLSDHL</sequence>
<name>A0A2U8T1H6_KLEPN</name>
<keyword evidence="1" id="KW-0614">Plasmid</keyword>
<reference evidence="1" key="1">
    <citation type="submission" date="2018-04" db="EMBL/GenBank/DDBJ databases">
        <title>Outbreak of blaKPC-2 Positive Klebsiella pneumoniae ST11 in a neonate Unit in China.</title>
        <authorList>
            <person name="Dong D."/>
            <person name="Jia N."/>
            <person name="Zhang H."/>
            <person name="Zhao H."/>
            <person name="Liu Z."/>
            <person name="Zhu Y."/>
        </authorList>
    </citation>
    <scope>NUCLEOTIDE SEQUENCE</scope>
    <source>
        <strain evidence="1">QL24</strain>
        <plasmid evidence="1">pKPN-QL24</plasmid>
    </source>
</reference>
<accession>A0A2U8T1H6</accession>
<dbReference type="EMBL" id="MH263654">
    <property type="protein sequence ID" value="AWM64085.1"/>
    <property type="molecule type" value="Genomic_DNA"/>
</dbReference>